<evidence type="ECO:0000313" key="2">
    <source>
        <dbReference type="EMBL" id="EAR98921.2"/>
    </source>
</evidence>
<reference evidence="3" key="1">
    <citation type="journal article" date="2006" name="PLoS Biol.">
        <title>Macronuclear genome sequence of the ciliate Tetrahymena thermophila, a model eukaryote.</title>
        <authorList>
            <person name="Eisen J.A."/>
            <person name="Coyne R.S."/>
            <person name="Wu M."/>
            <person name="Wu D."/>
            <person name="Thiagarajan M."/>
            <person name="Wortman J.R."/>
            <person name="Badger J.H."/>
            <person name="Ren Q."/>
            <person name="Amedeo P."/>
            <person name="Jones K.M."/>
            <person name="Tallon L.J."/>
            <person name="Delcher A.L."/>
            <person name="Salzberg S.L."/>
            <person name="Silva J.C."/>
            <person name="Haas B.J."/>
            <person name="Majoros W.H."/>
            <person name="Farzad M."/>
            <person name="Carlton J.M."/>
            <person name="Smith R.K. Jr."/>
            <person name="Garg J."/>
            <person name="Pearlman R.E."/>
            <person name="Karrer K.M."/>
            <person name="Sun L."/>
            <person name="Manning G."/>
            <person name="Elde N.C."/>
            <person name="Turkewitz A.P."/>
            <person name="Asai D.J."/>
            <person name="Wilkes D.E."/>
            <person name="Wang Y."/>
            <person name="Cai H."/>
            <person name="Collins K."/>
            <person name="Stewart B.A."/>
            <person name="Lee S.R."/>
            <person name="Wilamowska K."/>
            <person name="Weinberg Z."/>
            <person name="Ruzzo W.L."/>
            <person name="Wloga D."/>
            <person name="Gaertig J."/>
            <person name="Frankel J."/>
            <person name="Tsao C.-C."/>
            <person name="Gorovsky M.A."/>
            <person name="Keeling P.J."/>
            <person name="Waller R.F."/>
            <person name="Patron N.J."/>
            <person name="Cherry J.M."/>
            <person name="Stover N.A."/>
            <person name="Krieger C.J."/>
            <person name="del Toro C."/>
            <person name="Ryder H.F."/>
            <person name="Williamson S.C."/>
            <person name="Barbeau R.A."/>
            <person name="Hamilton E.P."/>
            <person name="Orias E."/>
        </authorList>
    </citation>
    <scope>NUCLEOTIDE SEQUENCE [LARGE SCALE GENOMIC DNA]</scope>
    <source>
        <strain evidence="3">SB210</strain>
    </source>
</reference>
<dbReference type="SUPFAM" id="SSF52540">
    <property type="entry name" value="P-loop containing nucleoside triphosphate hydrolases"/>
    <property type="match status" value="1"/>
</dbReference>
<dbReference type="KEGG" id="tet:TTHERM_00257110"/>
<protein>
    <submittedName>
        <fullName evidence="2">50S ribosome-binding GTPase</fullName>
    </submittedName>
</protein>
<dbReference type="GeneID" id="7842301"/>
<dbReference type="Proteomes" id="UP000009168">
    <property type="component" value="Unassembled WGS sequence"/>
</dbReference>
<dbReference type="OrthoDB" id="8954335at2759"/>
<dbReference type="EMBL" id="GG662647">
    <property type="protein sequence ID" value="EAR98921.2"/>
    <property type="molecule type" value="Genomic_DNA"/>
</dbReference>
<dbReference type="Gene3D" id="3.40.50.300">
    <property type="entry name" value="P-loop containing nucleotide triphosphate hydrolases"/>
    <property type="match status" value="1"/>
</dbReference>
<proteinExistence type="predicted"/>
<sequence>MLLEFNIETYISELQKKGDNDSLSLFKILKDVYLGYEKIQIKEKRNSILLFGNSGSGKTSISAFLSGLDLRVVKDQSGFCTLDYAYVENQNYGKIGKNHIESETFIPNLFQNQQYGIDIWDLPGINDTRGEEIDIVNSYFIHKVINSVAGIKFVFVIDGHSLNSGLGPEKGKALKQIFEMLYMFTLNSQFDFAKNLIFIINKASKSFEFYKEKITKKFISEVVNSQDYQTQLKQNLQMVNIQEFFSRVAQAKILLIPVANESQVGNLFESRILRDQLLLEILQSEFYCLKDLRIPFTDKSLDKIKLMWSYSQDLVRVTFESICQTLASQAEQLNREQIEYLESVTLNLEQQYQIQESNLKKFLTIYNTLLLPFSDSIYITDKNDLQHNVQLLHFLISEIYDEVLINIELLGKDKQLLCRFGSQETRKGLEIIRMSLEYSKKILEKKEAISYLEIKVKQSDEIKKQMQQQQKNNQFKLDELQVQEQHKTNDLQLFKSKIRDIDQKKNELDNNLIEQRRNIEDFEKQKKVIDQQIVDAKKQVNSVEDSLCRLKQKNSELLDQTEKLIQQNKKYEEEIIQLAISQKRAKKKRGFLKILSYAVEFIPYVGRFFW</sequence>
<dbReference type="AlphaFoldDB" id="Q23QG7"/>
<dbReference type="RefSeq" id="XP_001019166.2">
    <property type="nucleotide sequence ID" value="XM_001019166.2"/>
</dbReference>
<keyword evidence="1" id="KW-0175">Coiled coil</keyword>
<feature type="coiled-coil region" evidence="1">
    <location>
        <begin position="452"/>
        <end position="588"/>
    </location>
</feature>
<evidence type="ECO:0000313" key="3">
    <source>
        <dbReference type="Proteomes" id="UP000009168"/>
    </source>
</evidence>
<dbReference type="eggNOG" id="ENOG502QR8W">
    <property type="taxonomic scope" value="Eukaryota"/>
</dbReference>
<accession>Q23QG7</accession>
<dbReference type="CDD" id="cd00882">
    <property type="entry name" value="Ras_like_GTPase"/>
    <property type="match status" value="1"/>
</dbReference>
<keyword evidence="3" id="KW-1185">Reference proteome</keyword>
<dbReference type="HOGENOM" id="CLU_425488_0_0_1"/>
<dbReference type="InParanoid" id="Q23QG7"/>
<gene>
    <name evidence="2" type="ORF">TTHERM_00257110</name>
</gene>
<name>Q23QG7_TETTS</name>
<organism evidence="2 3">
    <name type="scientific">Tetrahymena thermophila (strain SB210)</name>
    <dbReference type="NCBI Taxonomy" id="312017"/>
    <lineage>
        <taxon>Eukaryota</taxon>
        <taxon>Sar</taxon>
        <taxon>Alveolata</taxon>
        <taxon>Ciliophora</taxon>
        <taxon>Intramacronucleata</taxon>
        <taxon>Oligohymenophorea</taxon>
        <taxon>Hymenostomatida</taxon>
        <taxon>Tetrahymenina</taxon>
        <taxon>Tetrahymenidae</taxon>
        <taxon>Tetrahymena</taxon>
    </lineage>
</organism>
<evidence type="ECO:0000256" key="1">
    <source>
        <dbReference type="SAM" id="Coils"/>
    </source>
</evidence>
<dbReference type="InterPro" id="IPR027417">
    <property type="entry name" value="P-loop_NTPase"/>
</dbReference>